<feature type="compositionally biased region" description="Low complexity" evidence="1">
    <location>
        <begin position="210"/>
        <end position="232"/>
    </location>
</feature>
<reference evidence="2" key="1">
    <citation type="submission" date="2020-05" db="EMBL/GenBank/DDBJ databases">
        <title>Mycena genomes resolve the evolution of fungal bioluminescence.</title>
        <authorList>
            <person name="Tsai I.J."/>
        </authorList>
    </citation>
    <scope>NUCLEOTIDE SEQUENCE</scope>
    <source>
        <strain evidence="2">110903Hualien_Pintung</strain>
    </source>
</reference>
<sequence>MSGSLTRSSSSSCIRFSFFPPLRLLRMVFRLPTHLDNFIPPPAAQARSSASGAMRPWRGTLTVRGMRSSDLASNQEIRVTAVETDGDSDAGRWPTHFFAHIVHGRPIQRQVRDWVQQHAPAIATFMPDRLPDPDSNTVNLATFRSLSRMLFEQQLIAIAPWGSESSFSAAGGGIVIIPAEHSSALLVAALFFSQIPDFITSDFTSFSSPSSAPSLGQHTLTPLVTTHPHTQHNPLAYNPYGAQPGPSSAGAGPGPSYPGAHHYPSPTAFRASRSRSPPEHAEQMISATSRYRPMNLPLLGDPTVGTPSPPHTHTHPGAGYNMPHQDPSMYPYGGYPPHSG</sequence>
<name>A0A8H6W0K0_MYCCL</name>
<evidence type="ECO:0000313" key="2">
    <source>
        <dbReference type="EMBL" id="KAF7300572.1"/>
    </source>
</evidence>
<feature type="compositionally biased region" description="Low complexity" evidence="1">
    <location>
        <begin position="239"/>
        <end position="250"/>
    </location>
</feature>
<feature type="region of interest" description="Disordered" evidence="1">
    <location>
        <begin position="210"/>
        <end position="340"/>
    </location>
</feature>
<keyword evidence="3" id="KW-1185">Reference proteome</keyword>
<protein>
    <submittedName>
        <fullName evidence="2">Uncharacterized protein</fullName>
    </submittedName>
</protein>
<evidence type="ECO:0000256" key="1">
    <source>
        <dbReference type="SAM" id="MobiDB-lite"/>
    </source>
</evidence>
<comment type="caution">
    <text evidence="2">The sequence shown here is derived from an EMBL/GenBank/DDBJ whole genome shotgun (WGS) entry which is preliminary data.</text>
</comment>
<dbReference type="AlphaFoldDB" id="A0A8H6W0K0"/>
<proteinExistence type="predicted"/>
<dbReference type="OrthoDB" id="3244905at2759"/>
<evidence type="ECO:0000313" key="3">
    <source>
        <dbReference type="Proteomes" id="UP000613580"/>
    </source>
</evidence>
<dbReference type="Proteomes" id="UP000613580">
    <property type="component" value="Unassembled WGS sequence"/>
</dbReference>
<gene>
    <name evidence="2" type="ORF">HMN09_00942200</name>
</gene>
<dbReference type="EMBL" id="JACAZE010000013">
    <property type="protein sequence ID" value="KAF7300572.1"/>
    <property type="molecule type" value="Genomic_DNA"/>
</dbReference>
<accession>A0A8H6W0K0</accession>
<organism evidence="2 3">
    <name type="scientific">Mycena chlorophos</name>
    <name type="common">Agaric fungus</name>
    <name type="synonym">Agaricus chlorophos</name>
    <dbReference type="NCBI Taxonomy" id="658473"/>
    <lineage>
        <taxon>Eukaryota</taxon>
        <taxon>Fungi</taxon>
        <taxon>Dikarya</taxon>
        <taxon>Basidiomycota</taxon>
        <taxon>Agaricomycotina</taxon>
        <taxon>Agaricomycetes</taxon>
        <taxon>Agaricomycetidae</taxon>
        <taxon>Agaricales</taxon>
        <taxon>Marasmiineae</taxon>
        <taxon>Mycenaceae</taxon>
        <taxon>Mycena</taxon>
    </lineage>
</organism>